<dbReference type="Pfam" id="PF04827">
    <property type="entry name" value="Plant_tran"/>
    <property type="match status" value="1"/>
</dbReference>
<dbReference type="AlphaFoldDB" id="A0A8R7UKR9"/>
<evidence type="ECO:0008006" key="3">
    <source>
        <dbReference type="Google" id="ProtNLM"/>
    </source>
</evidence>
<organism evidence="1 2">
    <name type="scientific">Triticum urartu</name>
    <name type="common">Red wild einkorn</name>
    <name type="synonym">Crithodium urartu</name>
    <dbReference type="NCBI Taxonomy" id="4572"/>
    <lineage>
        <taxon>Eukaryota</taxon>
        <taxon>Viridiplantae</taxon>
        <taxon>Streptophyta</taxon>
        <taxon>Embryophyta</taxon>
        <taxon>Tracheophyta</taxon>
        <taxon>Spermatophyta</taxon>
        <taxon>Magnoliopsida</taxon>
        <taxon>Liliopsida</taxon>
        <taxon>Poales</taxon>
        <taxon>Poaceae</taxon>
        <taxon>BOP clade</taxon>
        <taxon>Pooideae</taxon>
        <taxon>Triticodae</taxon>
        <taxon>Triticeae</taxon>
        <taxon>Triticinae</taxon>
        <taxon>Triticum</taxon>
    </lineage>
</organism>
<dbReference type="PANTHER" id="PTHR47150">
    <property type="entry name" value="OS12G0169200 PROTEIN"/>
    <property type="match status" value="1"/>
</dbReference>
<evidence type="ECO:0000313" key="2">
    <source>
        <dbReference type="Proteomes" id="UP000015106"/>
    </source>
</evidence>
<reference evidence="1" key="3">
    <citation type="submission" date="2022-06" db="UniProtKB">
        <authorList>
            <consortium name="EnsemblPlants"/>
        </authorList>
    </citation>
    <scope>IDENTIFICATION</scope>
</reference>
<evidence type="ECO:0000313" key="1">
    <source>
        <dbReference type="EnsemblPlants" id="TuG1812G0500003305.01.T01.cds391787"/>
    </source>
</evidence>
<reference evidence="2" key="1">
    <citation type="journal article" date="2013" name="Nature">
        <title>Draft genome of the wheat A-genome progenitor Triticum urartu.</title>
        <authorList>
            <person name="Ling H.Q."/>
            <person name="Zhao S."/>
            <person name="Liu D."/>
            <person name="Wang J."/>
            <person name="Sun H."/>
            <person name="Zhang C."/>
            <person name="Fan H."/>
            <person name="Li D."/>
            <person name="Dong L."/>
            <person name="Tao Y."/>
            <person name="Gao C."/>
            <person name="Wu H."/>
            <person name="Li Y."/>
            <person name="Cui Y."/>
            <person name="Guo X."/>
            <person name="Zheng S."/>
            <person name="Wang B."/>
            <person name="Yu K."/>
            <person name="Liang Q."/>
            <person name="Yang W."/>
            <person name="Lou X."/>
            <person name="Chen J."/>
            <person name="Feng M."/>
            <person name="Jian J."/>
            <person name="Zhang X."/>
            <person name="Luo G."/>
            <person name="Jiang Y."/>
            <person name="Liu J."/>
            <person name="Wang Z."/>
            <person name="Sha Y."/>
            <person name="Zhang B."/>
            <person name="Wu H."/>
            <person name="Tang D."/>
            <person name="Shen Q."/>
            <person name="Xue P."/>
            <person name="Zou S."/>
            <person name="Wang X."/>
            <person name="Liu X."/>
            <person name="Wang F."/>
            <person name="Yang Y."/>
            <person name="An X."/>
            <person name="Dong Z."/>
            <person name="Zhang K."/>
            <person name="Zhang X."/>
            <person name="Luo M.C."/>
            <person name="Dvorak J."/>
            <person name="Tong Y."/>
            <person name="Wang J."/>
            <person name="Yang H."/>
            <person name="Li Z."/>
            <person name="Wang D."/>
            <person name="Zhang A."/>
            <person name="Wang J."/>
        </authorList>
    </citation>
    <scope>NUCLEOTIDE SEQUENCE</scope>
    <source>
        <strain evidence="2">cv. G1812</strain>
    </source>
</reference>
<dbReference type="Proteomes" id="UP000015106">
    <property type="component" value="Chromosome 5"/>
</dbReference>
<dbReference type="PANTHER" id="PTHR47150:SF6">
    <property type="entry name" value="OS01G0872900 PROTEIN"/>
    <property type="match status" value="1"/>
</dbReference>
<dbReference type="Gramene" id="TuG1812G0500003305.01.T01">
    <property type="protein sequence ID" value="TuG1812G0500003305.01.T01.cds391787"/>
    <property type="gene ID" value="TuG1812G0500003305.01"/>
</dbReference>
<accession>A0A8R7UKR9</accession>
<sequence>MSDSSSYTDDSDELAPSKIMEAYVAEQNVLDSFAERLMIKIKARLGYGSLQRRYGPRKVIRRDHEGAHERLVEDYFAADPLYPESMFRTRFRMNRGLFLCIVNALGEWSPYFTYRADCSGRIGLSPLQKCTAAMRMLAYGTPADALDEYLKIGKCTALECLDKFAKGVIQVFGGEYLRRPTREDVERLLQVNESRGFPGMLGSIDCMHWRWEKCPLAWRGQFTRGDYGVPTMILEAVASQDLRIWHAFFGVAGSNNDLNVLNQSPLFFDALKGEAPQVQFSVNGNEYTTGYYLADGIYPEWAAFMKTIPLPQIEKHKLFAQKQEGARKDVERAFGVLQSRFTIVRRPARLWKRKSVGRIMRACVILHNMIIEDEREQAKIHIDLNEIPGASFALPPEVNVGGNLCFADVLRRKATIRARPQHAQLKSDLVEHIWHKFQNSHHN</sequence>
<dbReference type="EnsemblPlants" id="TuG1812G0500003305.01.T01">
    <property type="protein sequence ID" value="TuG1812G0500003305.01.T01.cds391787"/>
    <property type="gene ID" value="TuG1812G0500003305.01"/>
</dbReference>
<reference evidence="1" key="2">
    <citation type="submission" date="2018-03" db="EMBL/GenBank/DDBJ databases">
        <title>The Triticum urartu genome reveals the dynamic nature of wheat genome evolution.</title>
        <authorList>
            <person name="Ling H."/>
            <person name="Ma B."/>
            <person name="Shi X."/>
            <person name="Liu H."/>
            <person name="Dong L."/>
            <person name="Sun H."/>
            <person name="Cao Y."/>
            <person name="Gao Q."/>
            <person name="Zheng S."/>
            <person name="Li Y."/>
            <person name="Yu Y."/>
            <person name="Du H."/>
            <person name="Qi M."/>
            <person name="Li Y."/>
            <person name="Yu H."/>
            <person name="Cui Y."/>
            <person name="Wang N."/>
            <person name="Chen C."/>
            <person name="Wu H."/>
            <person name="Zhao Y."/>
            <person name="Zhang J."/>
            <person name="Li Y."/>
            <person name="Zhou W."/>
            <person name="Zhang B."/>
            <person name="Hu W."/>
            <person name="Eijk M."/>
            <person name="Tang J."/>
            <person name="Witsenboer H."/>
            <person name="Zhao S."/>
            <person name="Li Z."/>
            <person name="Zhang A."/>
            <person name="Wang D."/>
            <person name="Liang C."/>
        </authorList>
    </citation>
    <scope>NUCLEOTIDE SEQUENCE [LARGE SCALE GENOMIC DNA]</scope>
    <source>
        <strain evidence="1">cv. G1812</strain>
    </source>
</reference>
<keyword evidence="2" id="KW-1185">Reference proteome</keyword>
<protein>
    <recommendedName>
        <fullName evidence="3">Nuclease HARBI1</fullName>
    </recommendedName>
</protein>
<dbReference type="InterPro" id="IPR006912">
    <property type="entry name" value="Harbinger_derived_prot"/>
</dbReference>
<name>A0A8R7UKR9_TRIUA</name>
<proteinExistence type="predicted"/>